<dbReference type="PRINTS" id="PR00032">
    <property type="entry name" value="HTHARAC"/>
</dbReference>
<dbReference type="SUPFAM" id="SSF46689">
    <property type="entry name" value="Homeodomain-like"/>
    <property type="match status" value="1"/>
</dbReference>
<dbReference type="PANTHER" id="PTHR43280:SF32">
    <property type="entry name" value="TRANSCRIPTIONAL REGULATORY PROTEIN"/>
    <property type="match status" value="1"/>
</dbReference>
<accession>A0ABT3XM14</accession>
<sequence length="301" mass="34778">MDAPETISEFYKRNAGNLGFACSKTPGIGHFNVFTREHCSQITPYTRRDYYKISLMIGKGKLHYADKWMYLDRPALLFSNPAVPYSWEAEDEKQTGWFCLFSDQFLQNGNRLGNIQDSQLFKVGGSPVFFLDELQQNTVSDIFQKMMVEIKSDYIHKYDMLRAYLHLLIHETMKINPAENFEHYQNASQRVASLFMELLERQFPIDSPDAFLKLKTPTDYADSLSIHVNSLNRAVKEITGKTTSQQIASRIIQEANALLQHTDWNISEIAYGLGFEEPAYFTNYFKKQTGFAPNRLRNSLV</sequence>
<proteinExistence type="predicted"/>
<dbReference type="InterPro" id="IPR020449">
    <property type="entry name" value="Tscrpt_reg_AraC-type_HTH"/>
</dbReference>
<evidence type="ECO:0000313" key="5">
    <source>
        <dbReference type="EMBL" id="MCX8523178.1"/>
    </source>
</evidence>
<dbReference type="InterPro" id="IPR009057">
    <property type="entry name" value="Homeodomain-like_sf"/>
</dbReference>
<organism evidence="5 6">
    <name type="scientific">Chryseobacterium formosus</name>
    <dbReference type="NCBI Taxonomy" id="1537363"/>
    <lineage>
        <taxon>Bacteria</taxon>
        <taxon>Pseudomonadati</taxon>
        <taxon>Bacteroidota</taxon>
        <taxon>Flavobacteriia</taxon>
        <taxon>Flavobacteriales</taxon>
        <taxon>Weeksellaceae</taxon>
        <taxon>Chryseobacterium group</taxon>
        <taxon>Chryseobacterium</taxon>
    </lineage>
</organism>
<dbReference type="EMBL" id="JAOVZW010000004">
    <property type="protein sequence ID" value="MCX8523178.1"/>
    <property type="molecule type" value="Genomic_DNA"/>
</dbReference>
<dbReference type="PROSITE" id="PS01124">
    <property type="entry name" value="HTH_ARAC_FAMILY_2"/>
    <property type="match status" value="1"/>
</dbReference>
<evidence type="ECO:0000256" key="3">
    <source>
        <dbReference type="ARBA" id="ARBA00023163"/>
    </source>
</evidence>
<keyword evidence="1" id="KW-0805">Transcription regulation</keyword>
<dbReference type="InterPro" id="IPR018060">
    <property type="entry name" value="HTH_AraC"/>
</dbReference>
<dbReference type="Gene3D" id="1.10.10.60">
    <property type="entry name" value="Homeodomain-like"/>
    <property type="match status" value="1"/>
</dbReference>
<dbReference type="SMART" id="SM00342">
    <property type="entry name" value="HTH_ARAC"/>
    <property type="match status" value="1"/>
</dbReference>
<reference evidence="5" key="1">
    <citation type="submission" date="2022-10" db="EMBL/GenBank/DDBJ databases">
        <title>Chryseobacterium sp. nov., a novel bacterial species.</title>
        <authorList>
            <person name="Cao Y."/>
        </authorList>
    </citation>
    <scope>NUCLEOTIDE SEQUENCE</scope>
    <source>
        <strain evidence="5">CCTCC AB2015118</strain>
    </source>
</reference>
<evidence type="ECO:0000259" key="4">
    <source>
        <dbReference type="PROSITE" id="PS01124"/>
    </source>
</evidence>
<comment type="caution">
    <text evidence="5">The sequence shown here is derived from an EMBL/GenBank/DDBJ whole genome shotgun (WGS) entry which is preliminary data.</text>
</comment>
<dbReference type="Pfam" id="PF12833">
    <property type="entry name" value="HTH_18"/>
    <property type="match status" value="1"/>
</dbReference>
<feature type="domain" description="HTH araC/xylS-type" evidence="4">
    <location>
        <begin position="189"/>
        <end position="299"/>
    </location>
</feature>
<evidence type="ECO:0000313" key="6">
    <source>
        <dbReference type="Proteomes" id="UP001073122"/>
    </source>
</evidence>
<evidence type="ECO:0000256" key="1">
    <source>
        <dbReference type="ARBA" id="ARBA00023015"/>
    </source>
</evidence>
<name>A0ABT3XM14_9FLAO</name>
<dbReference type="PANTHER" id="PTHR43280">
    <property type="entry name" value="ARAC-FAMILY TRANSCRIPTIONAL REGULATOR"/>
    <property type="match status" value="1"/>
</dbReference>
<gene>
    <name evidence="5" type="ORF">OF897_04480</name>
</gene>
<keyword evidence="2" id="KW-0238">DNA-binding</keyword>
<keyword evidence="3" id="KW-0804">Transcription</keyword>
<dbReference type="RefSeq" id="WP_267264498.1">
    <property type="nucleotide sequence ID" value="NZ_JAOVZW010000004.1"/>
</dbReference>
<protein>
    <submittedName>
        <fullName evidence="5">Helix-turn-helix transcriptional regulator</fullName>
    </submittedName>
</protein>
<dbReference type="Proteomes" id="UP001073122">
    <property type="component" value="Unassembled WGS sequence"/>
</dbReference>
<keyword evidence="6" id="KW-1185">Reference proteome</keyword>
<evidence type="ECO:0000256" key="2">
    <source>
        <dbReference type="ARBA" id="ARBA00023125"/>
    </source>
</evidence>